<keyword evidence="3" id="KW-1185">Reference proteome</keyword>
<organism evidence="2 3">
    <name type="scientific">Pocillopora meandrina</name>
    <dbReference type="NCBI Taxonomy" id="46732"/>
    <lineage>
        <taxon>Eukaryota</taxon>
        <taxon>Metazoa</taxon>
        <taxon>Cnidaria</taxon>
        <taxon>Anthozoa</taxon>
        <taxon>Hexacorallia</taxon>
        <taxon>Scleractinia</taxon>
        <taxon>Astrocoeniina</taxon>
        <taxon>Pocilloporidae</taxon>
        <taxon>Pocillopora</taxon>
    </lineage>
</organism>
<dbReference type="Pfam" id="PF20706">
    <property type="entry name" value="GT4-conflict"/>
    <property type="match status" value="1"/>
</dbReference>
<evidence type="ECO:0008006" key="4">
    <source>
        <dbReference type="Google" id="ProtNLM"/>
    </source>
</evidence>
<dbReference type="SUPFAM" id="SSF53756">
    <property type="entry name" value="UDP-Glycosyltransferase/glycogen phosphorylase"/>
    <property type="match status" value="1"/>
</dbReference>
<sequence length="135" mass="15051">MKKMLCEVDLVIMPSRAEGFGLVALEALSAGLPVLVGKNSGFAQAITDLPYSKSCIVDSEELEKWATAITTVQQEYSEYLQKIKDLREAYGKKYSWEEQCEALVDKMREKLKDRKCSSASPAGNAGAVLKRERRN</sequence>
<proteinExistence type="predicted"/>
<accession>A0AAU9W9U3</accession>
<dbReference type="InterPro" id="IPR050194">
    <property type="entry name" value="Glycosyltransferase_grp1"/>
</dbReference>
<evidence type="ECO:0000313" key="3">
    <source>
        <dbReference type="Proteomes" id="UP001159428"/>
    </source>
</evidence>
<protein>
    <recommendedName>
        <fullName evidence="4">Glycosyl transferase family 1 domain-containing protein</fullName>
    </recommendedName>
</protein>
<dbReference type="PANTHER" id="PTHR45947">
    <property type="entry name" value="SULFOQUINOVOSYL TRANSFERASE SQD2"/>
    <property type="match status" value="1"/>
</dbReference>
<dbReference type="Gene3D" id="3.40.50.2000">
    <property type="entry name" value="Glycogen Phosphorylase B"/>
    <property type="match status" value="1"/>
</dbReference>
<dbReference type="EMBL" id="CALNXJ010000008">
    <property type="protein sequence ID" value="CAH3046540.1"/>
    <property type="molecule type" value="Genomic_DNA"/>
</dbReference>
<gene>
    <name evidence="2" type="ORF">PMEA_00033311</name>
</gene>
<dbReference type="AlphaFoldDB" id="A0AAU9W9U3"/>
<reference evidence="2 3" key="1">
    <citation type="submission" date="2022-05" db="EMBL/GenBank/DDBJ databases">
        <authorList>
            <consortium name="Genoscope - CEA"/>
            <person name="William W."/>
        </authorList>
    </citation>
    <scope>NUCLEOTIDE SEQUENCE [LARGE SCALE GENOMIC DNA]</scope>
</reference>
<evidence type="ECO:0000313" key="2">
    <source>
        <dbReference type="EMBL" id="CAH3046540.1"/>
    </source>
</evidence>
<feature type="region of interest" description="Disordered" evidence="1">
    <location>
        <begin position="112"/>
        <end position="135"/>
    </location>
</feature>
<dbReference type="PANTHER" id="PTHR45947:SF3">
    <property type="entry name" value="SULFOQUINOVOSYL TRANSFERASE SQD2"/>
    <property type="match status" value="1"/>
</dbReference>
<dbReference type="GO" id="GO:0016757">
    <property type="term" value="F:glycosyltransferase activity"/>
    <property type="evidence" value="ECO:0007669"/>
    <property type="project" value="TreeGrafter"/>
</dbReference>
<dbReference type="Proteomes" id="UP001159428">
    <property type="component" value="Unassembled WGS sequence"/>
</dbReference>
<evidence type="ECO:0000256" key="1">
    <source>
        <dbReference type="SAM" id="MobiDB-lite"/>
    </source>
</evidence>
<name>A0AAU9W9U3_9CNID</name>
<comment type="caution">
    <text evidence="2">The sequence shown here is derived from an EMBL/GenBank/DDBJ whole genome shotgun (WGS) entry which is preliminary data.</text>
</comment>